<dbReference type="AlphaFoldDB" id="A0A4S2MVR8"/>
<evidence type="ECO:0000256" key="1">
    <source>
        <dbReference type="SAM" id="MobiDB-lite"/>
    </source>
</evidence>
<proteinExistence type="predicted"/>
<evidence type="ECO:0000313" key="3">
    <source>
        <dbReference type="Proteomes" id="UP000298138"/>
    </source>
</evidence>
<sequence length="160" mass="17549">MFLRLLLSASPTSPSHSHTHIPGFTMTSTTNPPSQHASTGSTTSLPAHEDSTVHENCMTRLPYLSDIPGFRKVYDASCFCGSVQYDRCGATAGCKVVPLRDVPEVARRAVSMSEPTVLKMSAIFAKPSICFTLGTVNLRFTVPRLAYWTPHLRTQEHDLP</sequence>
<organism evidence="2 3">
    <name type="scientific">Ascodesmis nigricans</name>
    <dbReference type="NCBI Taxonomy" id="341454"/>
    <lineage>
        <taxon>Eukaryota</taxon>
        <taxon>Fungi</taxon>
        <taxon>Dikarya</taxon>
        <taxon>Ascomycota</taxon>
        <taxon>Pezizomycotina</taxon>
        <taxon>Pezizomycetes</taxon>
        <taxon>Pezizales</taxon>
        <taxon>Ascodesmidaceae</taxon>
        <taxon>Ascodesmis</taxon>
    </lineage>
</organism>
<feature type="compositionally biased region" description="Polar residues" evidence="1">
    <location>
        <begin position="25"/>
        <end position="45"/>
    </location>
</feature>
<reference evidence="2 3" key="1">
    <citation type="submission" date="2019-04" db="EMBL/GenBank/DDBJ databases">
        <title>Comparative genomics and transcriptomics to analyze fruiting body development in filamentous ascomycetes.</title>
        <authorList>
            <consortium name="DOE Joint Genome Institute"/>
            <person name="Lutkenhaus R."/>
            <person name="Traeger S."/>
            <person name="Breuer J."/>
            <person name="Kuo A."/>
            <person name="Lipzen A."/>
            <person name="Pangilinan J."/>
            <person name="Dilworth D."/>
            <person name="Sandor L."/>
            <person name="Poggeler S."/>
            <person name="Barry K."/>
            <person name="Grigoriev I.V."/>
            <person name="Nowrousian M."/>
        </authorList>
    </citation>
    <scope>NUCLEOTIDE SEQUENCE [LARGE SCALE GENOMIC DNA]</scope>
    <source>
        <strain evidence="2 3">CBS 389.68</strain>
    </source>
</reference>
<name>A0A4S2MVR8_9PEZI</name>
<protein>
    <submittedName>
        <fullName evidence="2">Uncharacterized protein</fullName>
    </submittedName>
</protein>
<accession>A0A4S2MVR8</accession>
<feature type="region of interest" description="Disordered" evidence="1">
    <location>
        <begin position="8"/>
        <end position="48"/>
    </location>
</feature>
<dbReference type="Proteomes" id="UP000298138">
    <property type="component" value="Unassembled WGS sequence"/>
</dbReference>
<dbReference type="EMBL" id="ML220123">
    <property type="protein sequence ID" value="TGZ80722.1"/>
    <property type="molecule type" value="Genomic_DNA"/>
</dbReference>
<gene>
    <name evidence="2" type="ORF">EX30DRAFT_364372</name>
</gene>
<evidence type="ECO:0000313" key="2">
    <source>
        <dbReference type="EMBL" id="TGZ80722.1"/>
    </source>
</evidence>
<dbReference type="InParanoid" id="A0A4S2MVR8"/>
<keyword evidence="3" id="KW-1185">Reference proteome</keyword>
<dbReference type="OrthoDB" id="9970124at2759"/>